<evidence type="ECO:0000256" key="5">
    <source>
        <dbReference type="ARBA" id="ARBA00022729"/>
    </source>
</evidence>
<keyword evidence="4" id="KW-0808">Transferase</keyword>
<feature type="compositionally biased region" description="Basic and acidic residues" evidence="11">
    <location>
        <begin position="25"/>
        <end position="48"/>
    </location>
</feature>
<feature type="signal peptide" evidence="12">
    <location>
        <begin position="1"/>
        <end position="22"/>
    </location>
</feature>
<dbReference type="EMBL" id="MFGA01000023">
    <property type="protein sequence ID" value="OGF20563.1"/>
    <property type="molecule type" value="Genomic_DNA"/>
</dbReference>
<dbReference type="PANTHER" id="PTHR30582">
    <property type="entry name" value="L,D-TRANSPEPTIDASE"/>
    <property type="match status" value="1"/>
</dbReference>
<evidence type="ECO:0000256" key="2">
    <source>
        <dbReference type="ARBA" id="ARBA00004752"/>
    </source>
</evidence>
<evidence type="ECO:0000313" key="14">
    <source>
        <dbReference type="EMBL" id="OGF20563.1"/>
    </source>
</evidence>
<dbReference type="PANTHER" id="PTHR30582:SF2">
    <property type="entry name" value="L,D-TRANSPEPTIDASE YCIB-RELATED"/>
    <property type="match status" value="1"/>
</dbReference>
<sequence>MRYSSVIIVSTVFLFSAISVSAATDTDKDRVSDDDEKNVYHTDCKNPDTDGDGFSDYSEIINGYSPHEKGKKMEETDFDKDKLRDKLERLLGTNLGNPDTDGDGVSDGDEIFSGNDPRDKTEGARLKGKRIQIGIKEQKLRISTGRVILGEYLVSTGVLAAPTPLGSFKVDNKTPRAWSARWKLWMPWWMSLRHGSFGIHELPEWPNGKKEGERSIGRRASHGCVRLGIDYAKSIYDWTDLGTPVQIQESLY</sequence>
<dbReference type="Gene3D" id="2.40.440.10">
    <property type="entry name" value="L,D-transpeptidase catalytic domain-like"/>
    <property type="match status" value="1"/>
</dbReference>
<feature type="chain" id="PRO_5009521146" description="L,D-TPase catalytic domain-containing protein" evidence="12">
    <location>
        <begin position="23"/>
        <end position="252"/>
    </location>
</feature>
<evidence type="ECO:0000313" key="15">
    <source>
        <dbReference type="Proteomes" id="UP000177407"/>
    </source>
</evidence>
<keyword evidence="3" id="KW-0964">Secreted</keyword>
<dbReference type="GO" id="GO:0071555">
    <property type="term" value="P:cell wall organization"/>
    <property type="evidence" value="ECO:0007669"/>
    <property type="project" value="UniProtKB-UniRule"/>
</dbReference>
<keyword evidence="7 10" id="KW-0133">Cell shape</keyword>
<feature type="active site" description="Nucleophile" evidence="10">
    <location>
        <position position="224"/>
    </location>
</feature>
<accession>A0A1F5S2B2</accession>
<evidence type="ECO:0000256" key="3">
    <source>
        <dbReference type="ARBA" id="ARBA00022525"/>
    </source>
</evidence>
<feature type="active site" description="Proton donor/acceptor" evidence="10">
    <location>
        <position position="200"/>
    </location>
</feature>
<feature type="region of interest" description="Disordered" evidence="11">
    <location>
        <begin position="25"/>
        <end position="78"/>
    </location>
</feature>
<reference evidence="14 15" key="1">
    <citation type="journal article" date="2016" name="Nat. Commun.">
        <title>Thousands of microbial genomes shed light on interconnected biogeochemical processes in an aquifer system.</title>
        <authorList>
            <person name="Anantharaman K."/>
            <person name="Brown C.T."/>
            <person name="Hug L.A."/>
            <person name="Sharon I."/>
            <person name="Castelle C.J."/>
            <person name="Probst A.J."/>
            <person name="Thomas B.C."/>
            <person name="Singh A."/>
            <person name="Wilkins M.J."/>
            <person name="Karaoz U."/>
            <person name="Brodie E.L."/>
            <person name="Williams K.H."/>
            <person name="Hubbard S.S."/>
            <person name="Banfield J.F."/>
        </authorList>
    </citation>
    <scope>NUCLEOTIDE SEQUENCE [LARGE SCALE GENOMIC DNA]</scope>
</reference>
<dbReference type="Pfam" id="PF18884">
    <property type="entry name" value="TSP3_bac"/>
    <property type="match status" value="2"/>
</dbReference>
<comment type="subcellular location">
    <subcellularLocation>
        <location evidence="1">Secreted</location>
    </subcellularLocation>
</comment>
<protein>
    <recommendedName>
        <fullName evidence="13">L,D-TPase catalytic domain-containing protein</fullName>
    </recommendedName>
</protein>
<evidence type="ECO:0000256" key="10">
    <source>
        <dbReference type="PROSITE-ProRule" id="PRU01373"/>
    </source>
</evidence>
<comment type="caution">
    <text evidence="14">The sequence shown here is derived from an EMBL/GenBank/DDBJ whole genome shotgun (WGS) entry which is preliminary data.</text>
</comment>
<organism evidence="14 15">
    <name type="scientific">Candidatus Falkowbacteria bacterium RIFOXYA2_FULL_38_12</name>
    <dbReference type="NCBI Taxonomy" id="1797993"/>
    <lineage>
        <taxon>Bacteria</taxon>
        <taxon>Candidatus Falkowiibacteriota</taxon>
    </lineage>
</organism>
<dbReference type="GO" id="GO:0071972">
    <property type="term" value="F:peptidoglycan L,D-transpeptidase activity"/>
    <property type="evidence" value="ECO:0007669"/>
    <property type="project" value="TreeGrafter"/>
</dbReference>
<dbReference type="GO" id="GO:0018104">
    <property type="term" value="P:peptidoglycan-protein cross-linking"/>
    <property type="evidence" value="ECO:0007669"/>
    <property type="project" value="TreeGrafter"/>
</dbReference>
<dbReference type="Proteomes" id="UP000177407">
    <property type="component" value="Unassembled WGS sequence"/>
</dbReference>
<keyword evidence="5 12" id="KW-0732">Signal</keyword>
<dbReference type="GO" id="GO:0008360">
    <property type="term" value="P:regulation of cell shape"/>
    <property type="evidence" value="ECO:0007669"/>
    <property type="project" value="UniProtKB-UniRule"/>
</dbReference>
<evidence type="ECO:0000256" key="6">
    <source>
        <dbReference type="ARBA" id="ARBA00022837"/>
    </source>
</evidence>
<keyword evidence="9 10" id="KW-0961">Cell wall biogenesis/degradation</keyword>
<feature type="domain" description="L,D-TPase catalytic" evidence="13">
    <location>
        <begin position="129"/>
        <end position="248"/>
    </location>
</feature>
<evidence type="ECO:0000259" key="13">
    <source>
        <dbReference type="PROSITE" id="PS52029"/>
    </source>
</evidence>
<keyword evidence="8 10" id="KW-0573">Peptidoglycan synthesis</keyword>
<comment type="pathway">
    <text evidence="2 10">Cell wall biogenesis; peptidoglycan biosynthesis.</text>
</comment>
<evidence type="ECO:0000256" key="1">
    <source>
        <dbReference type="ARBA" id="ARBA00004613"/>
    </source>
</evidence>
<dbReference type="PROSITE" id="PS52029">
    <property type="entry name" value="LD_TPASE"/>
    <property type="match status" value="1"/>
</dbReference>
<dbReference type="GO" id="GO:0005576">
    <property type="term" value="C:extracellular region"/>
    <property type="evidence" value="ECO:0007669"/>
    <property type="project" value="TreeGrafter"/>
</dbReference>
<evidence type="ECO:0000256" key="8">
    <source>
        <dbReference type="ARBA" id="ARBA00022984"/>
    </source>
</evidence>
<keyword evidence="6" id="KW-0106">Calcium</keyword>
<dbReference type="InterPro" id="IPR050979">
    <property type="entry name" value="LD-transpeptidase"/>
</dbReference>
<gene>
    <name evidence="14" type="ORF">A2257_04380</name>
</gene>
<evidence type="ECO:0000256" key="11">
    <source>
        <dbReference type="SAM" id="MobiDB-lite"/>
    </source>
</evidence>
<feature type="compositionally biased region" description="Basic and acidic residues" evidence="11">
    <location>
        <begin position="66"/>
        <end position="78"/>
    </location>
</feature>
<dbReference type="Pfam" id="PF03734">
    <property type="entry name" value="YkuD"/>
    <property type="match status" value="1"/>
</dbReference>
<name>A0A1F5S2B2_9BACT</name>
<dbReference type="SUPFAM" id="SSF141523">
    <property type="entry name" value="L,D-transpeptidase catalytic domain-like"/>
    <property type="match status" value="1"/>
</dbReference>
<evidence type="ECO:0000256" key="7">
    <source>
        <dbReference type="ARBA" id="ARBA00022960"/>
    </source>
</evidence>
<dbReference type="InterPro" id="IPR005490">
    <property type="entry name" value="LD_TPept_cat_dom"/>
</dbReference>
<dbReference type="GO" id="GO:0016740">
    <property type="term" value="F:transferase activity"/>
    <property type="evidence" value="ECO:0007669"/>
    <property type="project" value="UniProtKB-KW"/>
</dbReference>
<dbReference type="InterPro" id="IPR038063">
    <property type="entry name" value="Transpep_catalytic_dom"/>
</dbReference>
<evidence type="ECO:0000256" key="4">
    <source>
        <dbReference type="ARBA" id="ARBA00022679"/>
    </source>
</evidence>
<proteinExistence type="predicted"/>
<dbReference type="InterPro" id="IPR059100">
    <property type="entry name" value="TSP3_bac"/>
</dbReference>
<dbReference type="CDD" id="cd16913">
    <property type="entry name" value="YkuD_like"/>
    <property type="match status" value="1"/>
</dbReference>
<evidence type="ECO:0000256" key="9">
    <source>
        <dbReference type="ARBA" id="ARBA00023316"/>
    </source>
</evidence>
<dbReference type="AlphaFoldDB" id="A0A1F5S2B2"/>
<evidence type="ECO:0000256" key="12">
    <source>
        <dbReference type="SAM" id="SignalP"/>
    </source>
</evidence>
<dbReference type="UniPathway" id="UPA00219"/>